<evidence type="ECO:0008006" key="4">
    <source>
        <dbReference type="Google" id="ProtNLM"/>
    </source>
</evidence>
<keyword evidence="1" id="KW-0175">Coiled coil</keyword>
<accession>A0A6L5YRB9</accession>
<feature type="coiled-coil region" evidence="1">
    <location>
        <begin position="50"/>
        <end position="77"/>
    </location>
</feature>
<organism evidence="2 3">
    <name type="scientific">Roseburia porci</name>
    <dbReference type="NCBI Taxonomy" id="2605790"/>
    <lineage>
        <taxon>Bacteria</taxon>
        <taxon>Bacillati</taxon>
        <taxon>Bacillota</taxon>
        <taxon>Clostridia</taxon>
        <taxon>Lachnospirales</taxon>
        <taxon>Lachnospiraceae</taxon>
        <taxon>Roseburia</taxon>
    </lineage>
</organism>
<name>A0A6L5YRB9_9FIRM</name>
<dbReference type="RefSeq" id="WP_154429473.1">
    <property type="nucleotide sequence ID" value="NZ_VUNI01000006.1"/>
</dbReference>
<sequence>MTAKTPEDEHRYDDIIDLPHHVSRTHPQMPMRSRAAQFAPFAALSGYEEAVKETARLTEEERELDEYEREELDHKLQTLIRHWKEQPMVTITYFKPDSKKSGGSYVDVTGIVRKIDADQRMIWMEDDARIPMDHVSHIEFPTKTYKTY</sequence>
<evidence type="ECO:0000313" key="3">
    <source>
        <dbReference type="Proteomes" id="UP000474024"/>
    </source>
</evidence>
<gene>
    <name evidence="2" type="ORF">FYJ75_05580</name>
</gene>
<evidence type="ECO:0000313" key="2">
    <source>
        <dbReference type="EMBL" id="MST74509.1"/>
    </source>
</evidence>
<proteinExistence type="predicted"/>
<dbReference type="AlphaFoldDB" id="A0A6L5YRB9"/>
<keyword evidence="3" id="KW-1185">Reference proteome</keyword>
<protein>
    <recommendedName>
        <fullName evidence="4">YolD-like protein</fullName>
    </recommendedName>
</protein>
<reference evidence="2 3" key="1">
    <citation type="submission" date="2019-08" db="EMBL/GenBank/DDBJ databases">
        <title>In-depth cultivation of the pig gut microbiome towards novel bacterial diversity and tailored functional studies.</title>
        <authorList>
            <person name="Wylensek D."/>
            <person name="Hitch T.C.A."/>
            <person name="Clavel T."/>
        </authorList>
    </citation>
    <scope>NUCLEOTIDE SEQUENCE [LARGE SCALE GENOMIC DNA]</scope>
    <source>
        <strain evidence="2 3">MUC/MUC-530-WT-4D</strain>
    </source>
</reference>
<dbReference type="Proteomes" id="UP000474024">
    <property type="component" value="Unassembled WGS sequence"/>
</dbReference>
<comment type="caution">
    <text evidence="2">The sequence shown here is derived from an EMBL/GenBank/DDBJ whole genome shotgun (WGS) entry which is preliminary data.</text>
</comment>
<dbReference type="EMBL" id="VUNI01000006">
    <property type="protein sequence ID" value="MST74509.1"/>
    <property type="molecule type" value="Genomic_DNA"/>
</dbReference>
<evidence type="ECO:0000256" key="1">
    <source>
        <dbReference type="SAM" id="Coils"/>
    </source>
</evidence>